<evidence type="ECO:0000313" key="8">
    <source>
        <dbReference type="Proteomes" id="UP000186817"/>
    </source>
</evidence>
<sequence>MVLIAAERLLGCFGRGARGLTNRHSFAYRKMLKLPIRLLLSSGLFLGQAARLDSHHEQQADVGSKPIQQKEAVQLQRYRALDESEFQRWLAGENVSLLAKSFHEDETDDITLPREWSSKLEKIKKLGEGSFGKVYQCKVLCETYKEVYVSVKLIVKKSSMVRKEIQILEDMRGVSDYCISAVGEPPFIDNSAGYWIMMPYMNGGELHDFLHKCNNDISGCNSARVHEGRRDWTKLDAAWTTPYILGLFDNMVEGVQALHDKAGLLHLDLKPANVMLNCQGSQCYAAVIDLGLACDPKKRGECGGSGTPLYMPREVYMNDPEGACAIKDPKLPAIGATCVSLRGLGGRFQGPAKVSQAARYELLYVRAPPFFYAGHGSLSKQIVAYDAEADTHIPRTQTVDNLVRSMLQKDWKKRPSLSEIRKEIYAATHASAEIPTCLGTTATTTVFWRQNLRHERAAEQLEKAQREREEALAAAQEAKRQRDEAKLQHEQYVATHEKWLEKLKEDKRYHEQWLAVIKEAERQRDEAVAATKEAKLQHEQEVAATKQAQSQHEQWVATTKQDKLVHEQWLAAIKEAQRKRDEAVAATKEAQSQHEQWVATTKQDKLVHEQWLAAIKEAQRKRDEAVAATKEAQRQHEEAVAAANEELAKQKHGRKHHDDVEEEHVHRRRRRPDAEPAKDVDKEHRPHRPVPPAPTTTTTTTTRKHHDAVDDDNAHRRRRRPEAEPTHAVDKEPVHRRRRPSAEPTPTDAVNDEHAHRRRRRPEDS</sequence>
<keyword evidence="4" id="KW-0175">Coiled coil</keyword>
<dbReference type="OMA" id="DTHIPRT"/>
<proteinExistence type="predicted"/>
<evidence type="ECO:0000256" key="2">
    <source>
        <dbReference type="ARBA" id="ARBA00022840"/>
    </source>
</evidence>
<keyword evidence="2 3" id="KW-0067">ATP-binding</keyword>
<evidence type="ECO:0000256" key="3">
    <source>
        <dbReference type="PROSITE-ProRule" id="PRU10141"/>
    </source>
</evidence>
<dbReference type="PROSITE" id="PS50011">
    <property type="entry name" value="PROTEIN_KINASE_DOM"/>
    <property type="match status" value="1"/>
</dbReference>
<reference evidence="7 8" key="1">
    <citation type="submission" date="2016-02" db="EMBL/GenBank/DDBJ databases">
        <title>Genome analysis of coral dinoflagellate symbionts highlights evolutionary adaptations to a symbiotic lifestyle.</title>
        <authorList>
            <person name="Aranda M."/>
            <person name="Li Y."/>
            <person name="Liew Y.J."/>
            <person name="Baumgarten S."/>
            <person name="Simakov O."/>
            <person name="Wilson M."/>
            <person name="Piel J."/>
            <person name="Ashoor H."/>
            <person name="Bougouffa S."/>
            <person name="Bajic V.B."/>
            <person name="Ryu T."/>
            <person name="Ravasi T."/>
            <person name="Bayer T."/>
            <person name="Micklem G."/>
            <person name="Kim H."/>
            <person name="Bhak J."/>
            <person name="Lajeunesse T.C."/>
            <person name="Voolstra C.R."/>
        </authorList>
    </citation>
    <scope>NUCLEOTIDE SEQUENCE [LARGE SCALE GENOMIC DNA]</scope>
    <source>
        <strain evidence="7 8">CCMP2467</strain>
    </source>
</reference>
<feature type="region of interest" description="Disordered" evidence="5">
    <location>
        <begin position="647"/>
        <end position="765"/>
    </location>
</feature>
<organism evidence="7 8">
    <name type="scientific">Symbiodinium microadriaticum</name>
    <name type="common">Dinoflagellate</name>
    <name type="synonym">Zooxanthella microadriatica</name>
    <dbReference type="NCBI Taxonomy" id="2951"/>
    <lineage>
        <taxon>Eukaryota</taxon>
        <taxon>Sar</taxon>
        <taxon>Alveolata</taxon>
        <taxon>Dinophyceae</taxon>
        <taxon>Suessiales</taxon>
        <taxon>Symbiodiniaceae</taxon>
        <taxon>Symbiodinium</taxon>
    </lineage>
</organism>
<dbReference type="InterPro" id="IPR008271">
    <property type="entry name" value="Ser/Thr_kinase_AS"/>
</dbReference>
<comment type="caution">
    <text evidence="7">The sequence shown here is derived from an EMBL/GenBank/DDBJ whole genome shotgun (WGS) entry which is preliminary data.</text>
</comment>
<protein>
    <submittedName>
        <fullName evidence="7">Interferon-induced, double-stranded RNA-activated protein kinase</fullName>
    </submittedName>
</protein>
<dbReference type="InterPro" id="IPR011009">
    <property type="entry name" value="Kinase-like_dom_sf"/>
</dbReference>
<feature type="compositionally biased region" description="Basic and acidic residues" evidence="5">
    <location>
        <begin position="672"/>
        <end position="684"/>
    </location>
</feature>
<name>A0A1Q9DTA4_SYMMI</name>
<feature type="domain" description="Protein kinase" evidence="6">
    <location>
        <begin position="120"/>
        <end position="426"/>
    </location>
</feature>
<evidence type="ECO:0000256" key="5">
    <source>
        <dbReference type="SAM" id="MobiDB-lite"/>
    </source>
</evidence>
<feature type="coiled-coil region" evidence="4">
    <location>
        <begin position="449"/>
        <end position="537"/>
    </location>
</feature>
<dbReference type="GO" id="GO:0005524">
    <property type="term" value="F:ATP binding"/>
    <property type="evidence" value="ECO:0007669"/>
    <property type="project" value="UniProtKB-UniRule"/>
</dbReference>
<dbReference type="EMBL" id="LSRX01000398">
    <property type="protein sequence ID" value="OLP98403.1"/>
    <property type="molecule type" value="Genomic_DNA"/>
</dbReference>
<feature type="compositionally biased region" description="Basic and acidic residues" evidence="5">
    <location>
        <begin position="656"/>
        <end position="665"/>
    </location>
</feature>
<evidence type="ECO:0000256" key="1">
    <source>
        <dbReference type="ARBA" id="ARBA00022741"/>
    </source>
</evidence>
<evidence type="ECO:0000259" key="6">
    <source>
        <dbReference type="PROSITE" id="PS50011"/>
    </source>
</evidence>
<evidence type="ECO:0000313" key="7">
    <source>
        <dbReference type="EMBL" id="OLP98403.1"/>
    </source>
</evidence>
<dbReference type="InterPro" id="IPR017441">
    <property type="entry name" value="Protein_kinase_ATP_BS"/>
</dbReference>
<gene>
    <name evidence="7" type="primary">Eif2ak2</name>
    <name evidence="7" type="ORF">AK812_SmicGene19161</name>
</gene>
<dbReference type="GO" id="GO:0044773">
    <property type="term" value="P:mitotic DNA damage checkpoint signaling"/>
    <property type="evidence" value="ECO:0007669"/>
    <property type="project" value="TreeGrafter"/>
</dbReference>
<dbReference type="Pfam" id="PF00069">
    <property type="entry name" value="Pkinase"/>
    <property type="match status" value="1"/>
</dbReference>
<keyword evidence="8" id="KW-1185">Reference proteome</keyword>
<keyword evidence="7" id="KW-0418">Kinase</keyword>
<keyword evidence="7" id="KW-0808">Transferase</keyword>
<feature type="coiled-coil region" evidence="4">
    <location>
        <begin position="566"/>
        <end position="646"/>
    </location>
</feature>
<dbReference type="Proteomes" id="UP000186817">
    <property type="component" value="Unassembled WGS sequence"/>
</dbReference>
<dbReference type="Gene3D" id="1.10.510.10">
    <property type="entry name" value="Transferase(Phosphotransferase) domain 1"/>
    <property type="match status" value="1"/>
</dbReference>
<keyword evidence="1 3" id="KW-0547">Nucleotide-binding</keyword>
<dbReference type="GO" id="GO:0005634">
    <property type="term" value="C:nucleus"/>
    <property type="evidence" value="ECO:0007669"/>
    <property type="project" value="TreeGrafter"/>
</dbReference>
<dbReference type="AlphaFoldDB" id="A0A1Q9DTA4"/>
<dbReference type="PANTHER" id="PTHR44167:SF24">
    <property type="entry name" value="SERINE_THREONINE-PROTEIN KINASE CHK2"/>
    <property type="match status" value="1"/>
</dbReference>
<accession>A0A1Q9DTA4</accession>
<feature type="binding site" evidence="3">
    <location>
        <position position="157"/>
    </location>
    <ligand>
        <name>ATP</name>
        <dbReference type="ChEBI" id="CHEBI:30616"/>
    </ligand>
</feature>
<dbReference type="InterPro" id="IPR000719">
    <property type="entry name" value="Prot_kinase_dom"/>
</dbReference>
<dbReference type="SMART" id="SM00220">
    <property type="entry name" value="S_TKc"/>
    <property type="match status" value="1"/>
</dbReference>
<dbReference type="SUPFAM" id="SSF56112">
    <property type="entry name" value="Protein kinase-like (PK-like)"/>
    <property type="match status" value="1"/>
</dbReference>
<feature type="compositionally biased region" description="Basic and acidic residues" evidence="5">
    <location>
        <begin position="751"/>
        <end position="765"/>
    </location>
</feature>
<dbReference type="PROSITE" id="PS00108">
    <property type="entry name" value="PROTEIN_KINASE_ST"/>
    <property type="match status" value="1"/>
</dbReference>
<dbReference type="OrthoDB" id="407082at2759"/>
<feature type="compositionally biased region" description="Basic and acidic residues" evidence="5">
    <location>
        <begin position="721"/>
        <end position="733"/>
    </location>
</feature>
<dbReference type="GO" id="GO:0004674">
    <property type="term" value="F:protein serine/threonine kinase activity"/>
    <property type="evidence" value="ECO:0007669"/>
    <property type="project" value="TreeGrafter"/>
</dbReference>
<dbReference type="PROSITE" id="PS00107">
    <property type="entry name" value="PROTEIN_KINASE_ATP"/>
    <property type="match status" value="1"/>
</dbReference>
<evidence type="ECO:0000256" key="4">
    <source>
        <dbReference type="SAM" id="Coils"/>
    </source>
</evidence>
<dbReference type="PANTHER" id="PTHR44167">
    <property type="entry name" value="OVARIAN-SPECIFIC SERINE/THREONINE-PROTEIN KINASE LOK-RELATED"/>
    <property type="match status" value="1"/>
</dbReference>
<dbReference type="Gene3D" id="3.30.200.20">
    <property type="entry name" value="Phosphorylase Kinase, domain 1"/>
    <property type="match status" value="1"/>
</dbReference>